<dbReference type="PROSITE" id="PS51257">
    <property type="entry name" value="PROKAR_LIPOPROTEIN"/>
    <property type="match status" value="1"/>
</dbReference>
<reference evidence="3" key="2">
    <citation type="journal article" date="2021" name="PeerJ">
        <title>Extensive microbial diversity within the chicken gut microbiome revealed by metagenomics and culture.</title>
        <authorList>
            <person name="Gilroy R."/>
            <person name="Ravi A."/>
            <person name="Getino M."/>
            <person name="Pursley I."/>
            <person name="Horton D.L."/>
            <person name="Alikhan N.F."/>
            <person name="Baker D."/>
            <person name="Gharbi K."/>
            <person name="Hall N."/>
            <person name="Watson M."/>
            <person name="Adriaenssens E.M."/>
            <person name="Foster-Nyarko E."/>
            <person name="Jarju S."/>
            <person name="Secka A."/>
            <person name="Antonio M."/>
            <person name="Oren A."/>
            <person name="Chaudhuri R.R."/>
            <person name="La Ragione R."/>
            <person name="Hildebrand F."/>
            <person name="Pallen M.J."/>
        </authorList>
    </citation>
    <scope>NUCLEOTIDE SEQUENCE</scope>
    <source>
        <strain evidence="3">14508</strain>
    </source>
</reference>
<reference evidence="3" key="1">
    <citation type="submission" date="2020-10" db="EMBL/GenBank/DDBJ databases">
        <authorList>
            <person name="Gilroy R."/>
        </authorList>
    </citation>
    <scope>NUCLEOTIDE SEQUENCE</scope>
    <source>
        <strain evidence="3">14508</strain>
    </source>
</reference>
<feature type="compositionally biased region" description="Low complexity" evidence="1">
    <location>
        <begin position="28"/>
        <end position="41"/>
    </location>
</feature>
<keyword evidence="2" id="KW-0732">Signal</keyword>
<evidence type="ECO:0000256" key="2">
    <source>
        <dbReference type="SAM" id="SignalP"/>
    </source>
</evidence>
<feature type="chain" id="PRO_5038758779" description="Lipoprotein" evidence="2">
    <location>
        <begin position="20"/>
        <end position="325"/>
    </location>
</feature>
<accession>A0A9D1KAD0</accession>
<dbReference type="EMBL" id="DVKI01000137">
    <property type="protein sequence ID" value="HIT17604.1"/>
    <property type="molecule type" value="Genomic_DNA"/>
</dbReference>
<organism evidence="3 4">
    <name type="scientific">Candidatus Caccosoma faecigallinarum</name>
    <dbReference type="NCBI Taxonomy" id="2840720"/>
    <lineage>
        <taxon>Bacteria</taxon>
        <taxon>Bacillati</taxon>
        <taxon>Bacillota</taxon>
        <taxon>Bacillota incertae sedis</taxon>
        <taxon>Candidatus Caccosoma</taxon>
    </lineage>
</organism>
<sequence length="325" mass="35420">MKKILLGSLTFLMVFGLSACHDDDASSSTISSSVTPISDSSGNENPSQEDFTIKTSDNGLSATESSYTFSTIQDGDSFPPEAKIRLTTDSSWNGCTRLTERYTRIVAEDEKVLPEGSVSLDLVLNSELVGSSGSNEIDAIDIIFDREFIQPGESKLKIEVKPGNGLSSMNILTTICLDIHVKAFGTIEVETYNITLNVDLTGLEDIIARESETPTEISLGLTDTAAEEEVYGYSADYNAQIDIPLTKTYTSASIENFKFAVDHTYGVQIFVEGEEVSDRIWICLEAKSSSSDYSLEPNAERGNSLLTIHKDNVVIEAKLGDYHAL</sequence>
<feature type="compositionally biased region" description="Polar residues" evidence="1">
    <location>
        <begin position="42"/>
        <end position="59"/>
    </location>
</feature>
<protein>
    <recommendedName>
        <fullName evidence="5">Lipoprotein</fullName>
    </recommendedName>
</protein>
<comment type="caution">
    <text evidence="3">The sequence shown here is derived from an EMBL/GenBank/DDBJ whole genome shotgun (WGS) entry which is preliminary data.</text>
</comment>
<evidence type="ECO:0008006" key="5">
    <source>
        <dbReference type="Google" id="ProtNLM"/>
    </source>
</evidence>
<dbReference type="AlphaFoldDB" id="A0A9D1KAD0"/>
<feature type="region of interest" description="Disordered" evidence="1">
    <location>
        <begin position="28"/>
        <end position="59"/>
    </location>
</feature>
<name>A0A9D1KAD0_9FIRM</name>
<feature type="signal peptide" evidence="2">
    <location>
        <begin position="1"/>
        <end position="19"/>
    </location>
</feature>
<evidence type="ECO:0000256" key="1">
    <source>
        <dbReference type="SAM" id="MobiDB-lite"/>
    </source>
</evidence>
<dbReference type="Proteomes" id="UP000886893">
    <property type="component" value="Unassembled WGS sequence"/>
</dbReference>
<evidence type="ECO:0000313" key="3">
    <source>
        <dbReference type="EMBL" id="HIT17604.1"/>
    </source>
</evidence>
<evidence type="ECO:0000313" key="4">
    <source>
        <dbReference type="Proteomes" id="UP000886893"/>
    </source>
</evidence>
<proteinExistence type="predicted"/>
<gene>
    <name evidence="3" type="ORF">IAD04_04445</name>
</gene>